<protein>
    <recommendedName>
        <fullName evidence="2">SET domain-containing protein</fullName>
    </recommendedName>
</protein>
<dbReference type="SUPFAM" id="SSF82199">
    <property type="entry name" value="SET domain"/>
    <property type="match status" value="1"/>
</dbReference>
<dbReference type="PROSITE" id="PS50280">
    <property type="entry name" value="SET"/>
    <property type="match status" value="1"/>
</dbReference>
<dbReference type="PANTHER" id="PTHR12977">
    <property type="entry name" value="SUPPRESSOR OF VARIEGATION 4-20-RELATED"/>
    <property type="match status" value="1"/>
</dbReference>
<dbReference type="Gene3D" id="2.170.270.10">
    <property type="entry name" value="SET domain"/>
    <property type="match status" value="1"/>
</dbReference>
<dbReference type="Pfam" id="PF00856">
    <property type="entry name" value="SET"/>
    <property type="match status" value="1"/>
</dbReference>
<feature type="region of interest" description="Disordered" evidence="1">
    <location>
        <begin position="246"/>
        <end position="270"/>
    </location>
</feature>
<dbReference type="OrthoDB" id="6627536at2759"/>
<evidence type="ECO:0000313" key="4">
    <source>
        <dbReference type="Proteomes" id="UP000717996"/>
    </source>
</evidence>
<feature type="domain" description="SET" evidence="2">
    <location>
        <begin position="62"/>
        <end position="174"/>
    </location>
</feature>
<dbReference type="InterPro" id="IPR046341">
    <property type="entry name" value="SET_dom_sf"/>
</dbReference>
<evidence type="ECO:0000313" key="3">
    <source>
        <dbReference type="EMBL" id="KAG1547506.1"/>
    </source>
</evidence>
<feature type="compositionally biased region" description="Basic and acidic residues" evidence="1">
    <location>
        <begin position="201"/>
        <end position="217"/>
    </location>
</feature>
<organism evidence="3 4">
    <name type="scientific">Rhizopus oryzae</name>
    <name type="common">Mucormycosis agent</name>
    <name type="synonym">Rhizopus arrhizus var. delemar</name>
    <dbReference type="NCBI Taxonomy" id="64495"/>
    <lineage>
        <taxon>Eukaryota</taxon>
        <taxon>Fungi</taxon>
        <taxon>Fungi incertae sedis</taxon>
        <taxon>Mucoromycota</taxon>
        <taxon>Mucoromycotina</taxon>
        <taxon>Mucoromycetes</taxon>
        <taxon>Mucorales</taxon>
        <taxon>Mucorineae</taxon>
        <taxon>Rhizopodaceae</taxon>
        <taxon>Rhizopus</taxon>
    </lineage>
</organism>
<dbReference type="CDD" id="cd10524">
    <property type="entry name" value="SET_Suv4-20-like"/>
    <property type="match status" value="1"/>
</dbReference>
<feature type="region of interest" description="Disordered" evidence="1">
    <location>
        <begin position="201"/>
        <end position="229"/>
    </location>
</feature>
<dbReference type="Proteomes" id="UP000717996">
    <property type="component" value="Unassembled WGS sequence"/>
</dbReference>
<feature type="compositionally biased region" description="Polar residues" evidence="1">
    <location>
        <begin position="249"/>
        <end position="262"/>
    </location>
</feature>
<dbReference type="EMBL" id="JAANIT010000460">
    <property type="protein sequence ID" value="KAG1547506.1"/>
    <property type="molecule type" value="Genomic_DNA"/>
</dbReference>
<evidence type="ECO:0000256" key="1">
    <source>
        <dbReference type="SAM" id="MobiDB-lite"/>
    </source>
</evidence>
<reference evidence="3" key="1">
    <citation type="journal article" date="2020" name="Microb. Genom.">
        <title>Genetic diversity of clinical and environmental Mucorales isolates obtained from an investigation of mucormycosis cases among solid organ transplant recipients.</title>
        <authorList>
            <person name="Nguyen M.H."/>
            <person name="Kaul D."/>
            <person name="Muto C."/>
            <person name="Cheng S.J."/>
            <person name="Richter R.A."/>
            <person name="Bruno V.M."/>
            <person name="Liu G."/>
            <person name="Beyhan S."/>
            <person name="Sundermann A.J."/>
            <person name="Mounaud S."/>
            <person name="Pasculle A.W."/>
            <person name="Nierman W.C."/>
            <person name="Driscoll E."/>
            <person name="Cumbie R."/>
            <person name="Clancy C.J."/>
            <person name="Dupont C.L."/>
        </authorList>
    </citation>
    <scope>NUCLEOTIDE SEQUENCE</scope>
    <source>
        <strain evidence="3">GL16</strain>
    </source>
</reference>
<dbReference type="GO" id="GO:0005634">
    <property type="term" value="C:nucleus"/>
    <property type="evidence" value="ECO:0007669"/>
    <property type="project" value="TreeGrafter"/>
</dbReference>
<dbReference type="SMART" id="SM00317">
    <property type="entry name" value="SET"/>
    <property type="match status" value="1"/>
</dbReference>
<dbReference type="PANTHER" id="PTHR12977:SF4">
    <property type="entry name" value="HISTONE-LYSINE N-METHYLTRANSFERASE KMT5B"/>
    <property type="match status" value="1"/>
</dbReference>
<name>A0A9P6YFX9_RHIOR</name>
<comment type="caution">
    <text evidence="3">The sequence shown here is derived from an EMBL/GenBank/DDBJ whole genome shotgun (WGS) entry which is preliminary data.</text>
</comment>
<evidence type="ECO:0000259" key="2">
    <source>
        <dbReference type="PROSITE" id="PS50280"/>
    </source>
</evidence>
<dbReference type="GO" id="GO:0042799">
    <property type="term" value="F:histone H4K20 methyltransferase activity"/>
    <property type="evidence" value="ECO:0007669"/>
    <property type="project" value="TreeGrafter"/>
</dbReference>
<dbReference type="InterPro" id="IPR039977">
    <property type="entry name" value="Suv4-20/Set9"/>
</dbReference>
<dbReference type="InterPro" id="IPR001214">
    <property type="entry name" value="SET_dom"/>
</dbReference>
<gene>
    <name evidence="3" type="ORF">G6F51_004220</name>
</gene>
<dbReference type="AlphaFoldDB" id="A0A9P6YFX9"/>
<proteinExistence type="predicted"/>
<sequence length="418" mass="47938">MNSTAVIPEPEPEPAVTILRQYLVHGRTNLSGCVDAFMRLPYFTNFLEERENSEKARFMPTAGFEVSSTKRYTGEIEACIIANKSWQAGEYLKYCTGSVCGLTKDVDQMLRSEGRDFSVMLSQRYKNAFLFLGPARFMNHDCNANCAFVQQGTEVTFRTLRAIEPGEELTVKYGDHYFGVNNTECRCFTCERSGKGYYAKNKEPQTEENNKIEEKKQTNPTKMHQRLRKRKNVNYSDSIVYNTKKRRTSSPSLIKTPELSQGESDSADSEISISKEENLLPNNSCMPGSVKTIMSIINICHPNNNTPKLSPVDSPCKYPESEAEYNTQPVDTYLEHILPQTPNHLIVPSDIIPFFNTTIYLRPEDENPHTHHEPLKCCNQAEEYARSTDNAEMCVRCNRHYKIYGLPWPRRRVKEKKK</sequence>
<accession>A0A9P6YFX9</accession>